<proteinExistence type="predicted"/>
<dbReference type="AlphaFoldDB" id="A0A8D8UI08"/>
<reference evidence="2" key="1">
    <citation type="submission" date="2021-05" db="EMBL/GenBank/DDBJ databases">
        <authorList>
            <person name="Alioto T."/>
            <person name="Alioto T."/>
            <person name="Gomez Garrido J."/>
        </authorList>
    </citation>
    <scope>NUCLEOTIDE SEQUENCE</scope>
</reference>
<organism evidence="2">
    <name type="scientific">Cacopsylla melanoneura</name>
    <dbReference type="NCBI Taxonomy" id="428564"/>
    <lineage>
        <taxon>Eukaryota</taxon>
        <taxon>Metazoa</taxon>
        <taxon>Ecdysozoa</taxon>
        <taxon>Arthropoda</taxon>
        <taxon>Hexapoda</taxon>
        <taxon>Insecta</taxon>
        <taxon>Pterygota</taxon>
        <taxon>Neoptera</taxon>
        <taxon>Paraneoptera</taxon>
        <taxon>Hemiptera</taxon>
        <taxon>Sternorrhyncha</taxon>
        <taxon>Psylloidea</taxon>
        <taxon>Psyllidae</taxon>
        <taxon>Psyllinae</taxon>
        <taxon>Cacopsylla</taxon>
    </lineage>
</organism>
<name>A0A8D8UI08_9HEMI</name>
<protein>
    <submittedName>
        <fullName evidence="2">Uncharacterized protein</fullName>
    </submittedName>
</protein>
<feature type="region of interest" description="Disordered" evidence="1">
    <location>
        <begin position="111"/>
        <end position="166"/>
    </location>
</feature>
<sequence>MLCLKSHNLRTEQWEQVLDNSLHSIRSLLCAVQTNSTPHERMFNHSRRSFNGTSLPTWLTNSGPVFMRVSNRRSKYDPLVEEVELLEANHDYAHVRLTDGRETTVSIRNLAPIGSDSQRPEENEHANYPESCEPELPTSLDSDPVLETETDNSVATPQPLELSSIV</sequence>
<feature type="compositionally biased region" description="Basic and acidic residues" evidence="1">
    <location>
        <begin position="118"/>
        <end position="127"/>
    </location>
</feature>
<evidence type="ECO:0000256" key="1">
    <source>
        <dbReference type="SAM" id="MobiDB-lite"/>
    </source>
</evidence>
<dbReference type="EMBL" id="HBUF01344185">
    <property type="protein sequence ID" value="CAG6707500.1"/>
    <property type="molecule type" value="Transcribed_RNA"/>
</dbReference>
<accession>A0A8D8UI08</accession>
<evidence type="ECO:0000313" key="2">
    <source>
        <dbReference type="EMBL" id="CAG6707500.1"/>
    </source>
</evidence>